<dbReference type="SUPFAM" id="SSF55811">
    <property type="entry name" value="Nudix"/>
    <property type="match status" value="1"/>
</dbReference>
<dbReference type="GO" id="GO:0016787">
    <property type="term" value="F:hydrolase activity"/>
    <property type="evidence" value="ECO:0007669"/>
    <property type="project" value="UniProtKB-KW"/>
</dbReference>
<name>A0A510DYR7_9CREN</name>
<dbReference type="AlphaFoldDB" id="A0A510DYR7"/>
<dbReference type="STRING" id="1294262.GCA_001316085_00647"/>
<reference evidence="3 4" key="1">
    <citation type="journal article" date="2020" name="Int. J. Syst. Evol. Microbiol.">
        <title>Sulfuracidifex tepidarius gen. nov., sp. nov. and transfer of Sulfolobus metallicus Huber and Stetter 1992 to the genus Sulfuracidifex as Sulfuracidifex metallicus comb. nov.</title>
        <authorList>
            <person name="Itoh T."/>
            <person name="Miura T."/>
            <person name="Sakai H.D."/>
            <person name="Kato S."/>
            <person name="Ohkuma M."/>
            <person name="Takashina T."/>
        </authorList>
    </citation>
    <scope>NUCLEOTIDE SEQUENCE [LARGE SCALE GENOMIC DNA]</scope>
    <source>
        <strain evidence="3 4">IC-006</strain>
    </source>
</reference>
<accession>A0A510DYR7</accession>
<protein>
    <submittedName>
        <fullName evidence="3">ADP-ribose pyrophosphatase</fullName>
    </submittedName>
</protein>
<dbReference type="Proteomes" id="UP000322983">
    <property type="component" value="Chromosome"/>
</dbReference>
<feature type="domain" description="Nudix hydrolase" evidence="2">
    <location>
        <begin position="3"/>
        <end position="128"/>
    </location>
</feature>
<keyword evidence="4" id="KW-1185">Reference proteome</keyword>
<dbReference type="RefSeq" id="WP_149528851.1">
    <property type="nucleotide sequence ID" value="NZ_AP018929.1"/>
</dbReference>
<dbReference type="PANTHER" id="PTHR43736">
    <property type="entry name" value="ADP-RIBOSE PYROPHOSPHATASE"/>
    <property type="match status" value="1"/>
</dbReference>
<sequence>MDRPLVAVGGLIMKDGKVLLVKRGKPPNAGTWAIPGGKVEYGETLQEALKREITEETGLLVEPGKVVALVQIIKEGFHYVIFDFSCEIVGGNLEASSDAKDSRFFSLEEIRRLETTPSTIEMIERYAKKEEIPLFILDRDLQK</sequence>
<dbReference type="InterPro" id="IPR020476">
    <property type="entry name" value="Nudix_hydrolase"/>
</dbReference>
<evidence type="ECO:0000313" key="3">
    <source>
        <dbReference type="EMBL" id="BBG25376.1"/>
    </source>
</evidence>
<dbReference type="KEGG" id="step:IC006_2711"/>
<dbReference type="PRINTS" id="PR00502">
    <property type="entry name" value="NUDIXFAMILY"/>
</dbReference>
<dbReference type="GeneID" id="41716408"/>
<dbReference type="InterPro" id="IPR000086">
    <property type="entry name" value="NUDIX_hydrolase_dom"/>
</dbReference>
<dbReference type="InterPro" id="IPR020084">
    <property type="entry name" value="NUDIX_hydrolase_CS"/>
</dbReference>
<dbReference type="PANTHER" id="PTHR43736:SF1">
    <property type="entry name" value="DIHYDRONEOPTERIN TRIPHOSPHATE DIPHOSPHATASE"/>
    <property type="match status" value="1"/>
</dbReference>
<evidence type="ECO:0000259" key="2">
    <source>
        <dbReference type="PROSITE" id="PS51462"/>
    </source>
</evidence>
<dbReference type="EMBL" id="AP018929">
    <property type="protein sequence ID" value="BBG25376.1"/>
    <property type="molecule type" value="Genomic_DNA"/>
</dbReference>
<organism evidence="3 4">
    <name type="scientific">Sulfuracidifex tepidarius</name>
    <dbReference type="NCBI Taxonomy" id="1294262"/>
    <lineage>
        <taxon>Archaea</taxon>
        <taxon>Thermoproteota</taxon>
        <taxon>Thermoprotei</taxon>
        <taxon>Sulfolobales</taxon>
        <taxon>Sulfolobaceae</taxon>
        <taxon>Sulfuracidifex</taxon>
    </lineage>
</organism>
<dbReference type="PROSITE" id="PS51462">
    <property type="entry name" value="NUDIX"/>
    <property type="match status" value="1"/>
</dbReference>
<dbReference type="CDD" id="cd04673">
    <property type="entry name" value="NUDIX_ADPRase"/>
    <property type="match status" value="1"/>
</dbReference>
<dbReference type="Pfam" id="PF00293">
    <property type="entry name" value="NUDIX"/>
    <property type="match status" value="1"/>
</dbReference>
<keyword evidence="1" id="KW-0378">Hydrolase</keyword>
<gene>
    <name evidence="3" type="ORF">IC006_2711</name>
</gene>
<evidence type="ECO:0000256" key="1">
    <source>
        <dbReference type="ARBA" id="ARBA00022801"/>
    </source>
</evidence>
<evidence type="ECO:0000313" key="4">
    <source>
        <dbReference type="Proteomes" id="UP000322983"/>
    </source>
</evidence>
<dbReference type="OrthoDB" id="40462at2157"/>
<dbReference type="Gene3D" id="3.90.79.10">
    <property type="entry name" value="Nucleoside Triphosphate Pyrophosphohydrolase"/>
    <property type="match status" value="1"/>
</dbReference>
<proteinExistence type="predicted"/>
<dbReference type="InterPro" id="IPR015797">
    <property type="entry name" value="NUDIX_hydrolase-like_dom_sf"/>
</dbReference>
<dbReference type="PROSITE" id="PS00893">
    <property type="entry name" value="NUDIX_BOX"/>
    <property type="match status" value="1"/>
</dbReference>